<dbReference type="EMBL" id="JACVVK020000072">
    <property type="protein sequence ID" value="KAK7495772.1"/>
    <property type="molecule type" value="Genomic_DNA"/>
</dbReference>
<name>A0ABD0L8T1_9CAEN</name>
<accession>A0ABD0L8T1</accession>
<evidence type="ECO:0000313" key="4">
    <source>
        <dbReference type="Proteomes" id="UP001519460"/>
    </source>
</evidence>
<dbReference type="SMART" id="SM00462">
    <property type="entry name" value="PTB"/>
    <property type="match status" value="1"/>
</dbReference>
<gene>
    <name evidence="3" type="ORF">BaRGS_00012992</name>
</gene>
<dbReference type="AlphaFoldDB" id="A0ABD0L8T1"/>
<dbReference type="Pfam" id="PF12473">
    <property type="entry name" value="DUF3694"/>
    <property type="match status" value="1"/>
</dbReference>
<dbReference type="InterPro" id="IPR006020">
    <property type="entry name" value="PTB/PI_dom"/>
</dbReference>
<dbReference type="CDD" id="cd01211">
    <property type="entry name" value="PTB_Rab6GAP"/>
    <property type="match status" value="1"/>
</dbReference>
<reference evidence="3 4" key="1">
    <citation type="journal article" date="2023" name="Sci. Data">
        <title>Genome assembly of the Korean intertidal mud-creeper Batillaria attramentaria.</title>
        <authorList>
            <person name="Patra A.K."/>
            <person name="Ho P.T."/>
            <person name="Jun S."/>
            <person name="Lee S.J."/>
            <person name="Kim Y."/>
            <person name="Won Y.J."/>
        </authorList>
    </citation>
    <scope>NUCLEOTIDE SEQUENCE [LARGE SCALE GENOMIC DNA]</scope>
    <source>
        <strain evidence="3">Wonlab-2016</strain>
    </source>
</reference>
<feature type="domain" description="PID" evidence="2">
    <location>
        <begin position="120"/>
        <end position="233"/>
    </location>
</feature>
<dbReference type="InterPro" id="IPR022164">
    <property type="entry name" value="Kinesin-like"/>
</dbReference>
<feature type="compositionally biased region" description="Basic and acidic residues" evidence="1">
    <location>
        <begin position="1"/>
        <end position="10"/>
    </location>
</feature>
<dbReference type="Gene3D" id="2.30.29.30">
    <property type="entry name" value="Pleckstrin-homology domain (PH domain)/Phosphotyrosine-binding domain (PTB)"/>
    <property type="match status" value="1"/>
</dbReference>
<feature type="compositionally biased region" description="Polar residues" evidence="1">
    <location>
        <begin position="51"/>
        <end position="60"/>
    </location>
</feature>
<dbReference type="PROSITE" id="PS01179">
    <property type="entry name" value="PID"/>
    <property type="match status" value="1"/>
</dbReference>
<feature type="non-terminal residue" evidence="3">
    <location>
        <position position="430"/>
    </location>
</feature>
<keyword evidence="4" id="KW-1185">Reference proteome</keyword>
<organism evidence="3 4">
    <name type="scientific">Batillaria attramentaria</name>
    <dbReference type="NCBI Taxonomy" id="370345"/>
    <lineage>
        <taxon>Eukaryota</taxon>
        <taxon>Metazoa</taxon>
        <taxon>Spiralia</taxon>
        <taxon>Lophotrochozoa</taxon>
        <taxon>Mollusca</taxon>
        <taxon>Gastropoda</taxon>
        <taxon>Caenogastropoda</taxon>
        <taxon>Sorbeoconcha</taxon>
        <taxon>Cerithioidea</taxon>
        <taxon>Batillariidae</taxon>
        <taxon>Batillaria</taxon>
    </lineage>
</organism>
<proteinExistence type="predicted"/>
<evidence type="ECO:0000313" key="3">
    <source>
        <dbReference type="EMBL" id="KAK7495772.1"/>
    </source>
</evidence>
<dbReference type="SUPFAM" id="SSF50729">
    <property type="entry name" value="PH domain-like"/>
    <property type="match status" value="1"/>
</dbReference>
<comment type="caution">
    <text evidence="3">The sequence shown here is derived from an EMBL/GenBank/DDBJ whole genome shotgun (WGS) entry which is preliminary data.</text>
</comment>
<dbReference type="Pfam" id="PF00640">
    <property type="entry name" value="PID"/>
    <property type="match status" value="1"/>
</dbReference>
<protein>
    <recommendedName>
        <fullName evidence="2">PID domain-containing protein</fullName>
    </recommendedName>
</protein>
<feature type="region of interest" description="Disordered" evidence="1">
    <location>
        <begin position="1"/>
        <end position="107"/>
    </location>
</feature>
<dbReference type="Proteomes" id="UP001519460">
    <property type="component" value="Unassembled WGS sequence"/>
</dbReference>
<sequence length="430" mass="47775">MEDAVSRESIESSSTGDEYVVVNGEPKLKVTGDFNDIGDAMLSDVNAGDSRLSTSPVSQGESKDLSHVIPSSQSEGFLADELTSPETMGDTSDEPAGQDRGRSTSLPSLPLGDCTVFNGVTYLGCAMVNAPRSEVEIYRNMAVLNSQSHMAIPVVLSVPSTSEGSVRLLDPASDSDIASFRIHRILFCARGPPDSNERKCFAFTCSHGDTAETAIFQCHVFRCDLSEAVAKILYCFATTFRRVPKKDQMTSQGSLAEAPDAEQHFTFTVGLEFKEDDGKGNYSTCPKDKNVFKLKVNTEKRLAITVQHTGPHQLKIERCFGLLISPGRNVKHSDMQLIELVSMGYTQDERTYNISGHWDPTEKCFEILNTETEKDTRVFLTVAVDLVIFGIQEPVRFALEIRAKVYPVNERFWQFTKKPHYERFHVILKQ</sequence>
<evidence type="ECO:0000259" key="2">
    <source>
        <dbReference type="PROSITE" id="PS01179"/>
    </source>
</evidence>
<dbReference type="InterPro" id="IPR011993">
    <property type="entry name" value="PH-like_dom_sf"/>
</dbReference>
<evidence type="ECO:0000256" key="1">
    <source>
        <dbReference type="SAM" id="MobiDB-lite"/>
    </source>
</evidence>